<dbReference type="RefSeq" id="WP_144887714.1">
    <property type="nucleotide sequence ID" value="NZ_VLLE01000005.1"/>
</dbReference>
<evidence type="ECO:0000256" key="1">
    <source>
        <dbReference type="ARBA" id="ARBA00004571"/>
    </source>
</evidence>
<dbReference type="Gene3D" id="2.170.130.10">
    <property type="entry name" value="TonB-dependent receptor, plug domain"/>
    <property type="match status" value="1"/>
</dbReference>
<evidence type="ECO:0000256" key="4">
    <source>
        <dbReference type="ARBA" id="ARBA00022692"/>
    </source>
</evidence>
<dbReference type="InterPro" id="IPR039426">
    <property type="entry name" value="TonB-dep_rcpt-like"/>
</dbReference>
<keyword evidence="3 8" id="KW-1134">Transmembrane beta strand</keyword>
<dbReference type="InterPro" id="IPR023996">
    <property type="entry name" value="TonB-dep_OMP_SusC/RagA"/>
</dbReference>
<dbReference type="Pfam" id="PF07715">
    <property type="entry name" value="Plug"/>
    <property type="match status" value="1"/>
</dbReference>
<evidence type="ECO:0000256" key="7">
    <source>
        <dbReference type="ARBA" id="ARBA00023237"/>
    </source>
</evidence>
<dbReference type="SUPFAM" id="SSF49464">
    <property type="entry name" value="Carboxypeptidase regulatory domain-like"/>
    <property type="match status" value="1"/>
</dbReference>
<dbReference type="InterPro" id="IPR037066">
    <property type="entry name" value="Plug_dom_sf"/>
</dbReference>
<dbReference type="InterPro" id="IPR036942">
    <property type="entry name" value="Beta-barrel_TonB_sf"/>
</dbReference>
<dbReference type="Gene3D" id="2.40.170.20">
    <property type="entry name" value="TonB-dependent receptor, beta-barrel domain"/>
    <property type="match status" value="1"/>
</dbReference>
<evidence type="ECO:0000256" key="8">
    <source>
        <dbReference type="PROSITE-ProRule" id="PRU01360"/>
    </source>
</evidence>
<evidence type="ECO:0000256" key="10">
    <source>
        <dbReference type="SAM" id="SignalP"/>
    </source>
</evidence>
<evidence type="ECO:0000256" key="5">
    <source>
        <dbReference type="ARBA" id="ARBA00023077"/>
    </source>
</evidence>
<dbReference type="SUPFAM" id="SSF56935">
    <property type="entry name" value="Porins"/>
    <property type="match status" value="1"/>
</dbReference>
<comment type="caution">
    <text evidence="13">The sequence shown here is derived from an EMBL/GenBank/DDBJ whole genome shotgun (WGS) entry which is preliminary data.</text>
</comment>
<dbReference type="Pfam" id="PF00593">
    <property type="entry name" value="TonB_dep_Rec_b-barrel"/>
    <property type="match status" value="1"/>
</dbReference>
<name>A0A562SHA4_9BACT</name>
<evidence type="ECO:0000259" key="12">
    <source>
        <dbReference type="Pfam" id="PF07715"/>
    </source>
</evidence>
<dbReference type="InterPro" id="IPR008969">
    <property type="entry name" value="CarboxyPept-like_regulatory"/>
</dbReference>
<evidence type="ECO:0000259" key="11">
    <source>
        <dbReference type="Pfam" id="PF00593"/>
    </source>
</evidence>
<comment type="similarity">
    <text evidence="8 9">Belongs to the TonB-dependent receptor family.</text>
</comment>
<keyword evidence="4 8" id="KW-0812">Transmembrane</keyword>
<dbReference type="PROSITE" id="PS52016">
    <property type="entry name" value="TONB_DEPENDENT_REC_3"/>
    <property type="match status" value="1"/>
</dbReference>
<keyword evidence="5 9" id="KW-0798">TonB box</keyword>
<feature type="domain" description="TonB-dependent receptor-like beta-barrel" evidence="11">
    <location>
        <begin position="493"/>
        <end position="888"/>
    </location>
</feature>
<keyword evidence="6 8" id="KW-0472">Membrane</keyword>
<dbReference type="GO" id="GO:0009279">
    <property type="term" value="C:cell outer membrane"/>
    <property type="evidence" value="ECO:0007669"/>
    <property type="project" value="UniProtKB-SubCell"/>
</dbReference>
<evidence type="ECO:0000313" key="13">
    <source>
        <dbReference type="EMBL" id="TWI80657.1"/>
    </source>
</evidence>
<reference evidence="13 14" key="1">
    <citation type="journal article" date="2015" name="Stand. Genomic Sci.">
        <title>Genomic Encyclopedia of Bacterial and Archaeal Type Strains, Phase III: the genomes of soil and plant-associated and newly described type strains.</title>
        <authorList>
            <person name="Whitman W.B."/>
            <person name="Woyke T."/>
            <person name="Klenk H.P."/>
            <person name="Zhou Y."/>
            <person name="Lilburn T.G."/>
            <person name="Beck B.J."/>
            <person name="De Vos P."/>
            <person name="Vandamme P."/>
            <person name="Eisen J.A."/>
            <person name="Garrity G."/>
            <person name="Hugenholtz P."/>
            <person name="Kyrpides N.C."/>
        </authorList>
    </citation>
    <scope>NUCLEOTIDE SEQUENCE [LARGE SCALE GENOMIC DNA]</scope>
    <source>
        <strain evidence="13 14">CGMCC 1.7271</strain>
    </source>
</reference>
<evidence type="ECO:0000313" key="14">
    <source>
        <dbReference type="Proteomes" id="UP000316167"/>
    </source>
</evidence>
<evidence type="ECO:0000256" key="2">
    <source>
        <dbReference type="ARBA" id="ARBA00022448"/>
    </source>
</evidence>
<keyword evidence="14" id="KW-1185">Reference proteome</keyword>
<keyword evidence="2 8" id="KW-0813">Transport</keyword>
<evidence type="ECO:0000256" key="3">
    <source>
        <dbReference type="ARBA" id="ARBA00022452"/>
    </source>
</evidence>
<dbReference type="Proteomes" id="UP000316167">
    <property type="component" value="Unassembled WGS sequence"/>
</dbReference>
<dbReference type="InterPro" id="IPR023997">
    <property type="entry name" value="TonB-dep_OMP_SusC/RagA_CS"/>
</dbReference>
<evidence type="ECO:0000256" key="9">
    <source>
        <dbReference type="RuleBase" id="RU003357"/>
    </source>
</evidence>
<keyword evidence="7 8" id="KW-0998">Cell outer membrane</keyword>
<dbReference type="OrthoDB" id="9768177at2"/>
<dbReference type="Gene3D" id="2.60.40.1120">
    <property type="entry name" value="Carboxypeptidase-like, regulatory domain"/>
    <property type="match status" value="1"/>
</dbReference>
<dbReference type="InterPro" id="IPR012910">
    <property type="entry name" value="Plug_dom"/>
</dbReference>
<dbReference type="Pfam" id="PF13715">
    <property type="entry name" value="CarbopepD_reg_2"/>
    <property type="match status" value="1"/>
</dbReference>
<gene>
    <name evidence="13" type="ORF">IQ13_3336</name>
</gene>
<dbReference type="NCBIfam" id="TIGR04056">
    <property type="entry name" value="OMP_RagA_SusC"/>
    <property type="match status" value="1"/>
</dbReference>
<comment type="subcellular location">
    <subcellularLocation>
        <location evidence="1 8">Cell outer membrane</location>
        <topology evidence="1 8">Multi-pass membrane protein</topology>
    </subcellularLocation>
</comment>
<keyword evidence="10" id="KW-0732">Signal</keyword>
<dbReference type="AlphaFoldDB" id="A0A562SHA4"/>
<dbReference type="EMBL" id="VLLE01000005">
    <property type="protein sequence ID" value="TWI80657.1"/>
    <property type="molecule type" value="Genomic_DNA"/>
</dbReference>
<dbReference type="InterPro" id="IPR000531">
    <property type="entry name" value="Beta-barrel_TonB"/>
</dbReference>
<proteinExistence type="inferred from homology"/>
<organism evidence="13 14">
    <name type="scientific">Lacibacter cauensis</name>
    <dbReference type="NCBI Taxonomy" id="510947"/>
    <lineage>
        <taxon>Bacteria</taxon>
        <taxon>Pseudomonadati</taxon>
        <taxon>Bacteroidota</taxon>
        <taxon>Chitinophagia</taxon>
        <taxon>Chitinophagales</taxon>
        <taxon>Chitinophagaceae</taxon>
        <taxon>Lacibacter</taxon>
    </lineage>
</organism>
<feature type="domain" description="TonB-dependent receptor plug" evidence="12">
    <location>
        <begin position="114"/>
        <end position="222"/>
    </location>
</feature>
<protein>
    <submittedName>
        <fullName evidence="13">TonB-linked SusC/RagA family outer membrane protein</fullName>
    </submittedName>
</protein>
<feature type="signal peptide" evidence="10">
    <location>
        <begin position="1"/>
        <end position="22"/>
    </location>
</feature>
<evidence type="ECO:0000256" key="6">
    <source>
        <dbReference type="ARBA" id="ARBA00023136"/>
    </source>
</evidence>
<accession>A0A562SHA4</accession>
<sequence>MTRETLRVLVLFVFGMLSFAFADAQTVSGKITSQTGEPQPFATVQVKGTQTITTADAQGNYSIKAKQGDVLVFTSTSFEAKEVTVEGSVMNVTVNAIVNALKEVIVTGYTARSKRSNIGSASTVVIDDIRTQPIASFDQILQGQAPGLNVKTGSGQPGRNADVIIRGRTSVNGSVEPLYIVDGVEVRPGDFSTMNQGDFESVTVLKDAASTAIYGSRAANGVIVVTTKKGKSGKVRFAYDGQFGISMLPENKLKLMNTQEKLDFEMNIAGNPWGWSAADVTALSQINTNWNDFVFQDGKMQSHQLSASGGTDKTTFYTSFSYFDQEGVTINTGLKRYNGRLNLSHSERNVKFGVNLAGGWSNFRGTFEGDQSVGSPLNTVLWALPYEKAYNDDGTYAGSVQFPFWLNPVEELKENGDNSWQLKSTGNVFLEYKLPWIKNLTYRFNAGGDYSQFEGFSITKKGTQAAEQNGAIGSGLSVDGSVGRSLDRRFRSTITNSLTHKASFGANGEHELTTSVYTEYIRRRGRSFNYTGFGLLLPFDNEAGLVAGTAANGYIPIVGGGFPENSSLLSYFGTADYAFKNRYFVTLSGRTDGSSRLSPKNRWTQYGSIGAGWLISDESFFKVDAINYLKLRASFGAVGNQNGIGEFPYIQQYGRGTYGGQGTLNISRLGNADLTWEKRRTANVAVEVELLKSRIKTTVEYYNSLTTGLYFEPTVPATSGGNRTILANNGSMENQGIEVSLSFRIIDAKSFKWNVDANYAYNKNTIKSLPDNQDFQLYKSFQALQVGKPLNSFYLVQYAGVNPANGNSQYLKADGKTITEDYDANDLTVLGTSDAPHNAGFTNTFNFKGLELSAFFVYSAGNYVYNNARFNVEYYQYTTSGFARSGLTAWTTPGQITNFPRIDEATQGQTTRFLEKGDFLRLRNVMLSYSLPKSITQKLKIQGLRVFAQGQNLYTWHKFQGWDPEVSSVVDADGANASVSGAQYPALRSVNFGLNLNF</sequence>
<feature type="chain" id="PRO_5022065570" evidence="10">
    <location>
        <begin position="23"/>
        <end position="998"/>
    </location>
</feature>
<dbReference type="NCBIfam" id="TIGR04057">
    <property type="entry name" value="SusC_RagA_signa"/>
    <property type="match status" value="1"/>
</dbReference>